<dbReference type="GO" id="GO:0016887">
    <property type="term" value="F:ATP hydrolysis activity"/>
    <property type="evidence" value="ECO:0007669"/>
    <property type="project" value="InterPro"/>
</dbReference>
<comment type="similarity">
    <text evidence="10">Belongs to the ABC transporter superfamily. Siderophore-Fe(3+) uptake transporter (SIUT) (TC 3.A.1.21) family.</text>
</comment>
<dbReference type="Pfam" id="PF00005">
    <property type="entry name" value="ABC_tran"/>
    <property type="match status" value="1"/>
</dbReference>
<evidence type="ECO:0000256" key="9">
    <source>
        <dbReference type="ARBA" id="ARBA00023136"/>
    </source>
</evidence>
<feature type="transmembrane region" description="Helical" evidence="12">
    <location>
        <begin position="102"/>
        <end position="128"/>
    </location>
</feature>
<dbReference type="InterPro" id="IPR011527">
    <property type="entry name" value="ABC1_TM_dom"/>
</dbReference>
<evidence type="ECO:0000259" key="13">
    <source>
        <dbReference type="PROSITE" id="PS50893"/>
    </source>
</evidence>
<evidence type="ECO:0000256" key="12">
    <source>
        <dbReference type="SAM" id="Phobius"/>
    </source>
</evidence>
<dbReference type="Gene3D" id="1.20.1560.10">
    <property type="entry name" value="ABC transporter type 1, transmembrane domain"/>
    <property type="match status" value="1"/>
</dbReference>
<accession>A0A849BJ83</accession>
<dbReference type="AlphaFoldDB" id="A0A849BJ83"/>
<feature type="region of interest" description="Disordered" evidence="11">
    <location>
        <begin position="1"/>
        <end position="83"/>
    </location>
</feature>
<dbReference type="InterPro" id="IPR039421">
    <property type="entry name" value="Type_1_exporter"/>
</dbReference>
<dbReference type="GO" id="GO:0015421">
    <property type="term" value="F:ABC-type oligopeptide transporter activity"/>
    <property type="evidence" value="ECO:0007669"/>
    <property type="project" value="TreeGrafter"/>
</dbReference>
<dbReference type="InterPro" id="IPR003593">
    <property type="entry name" value="AAA+_ATPase"/>
</dbReference>
<evidence type="ECO:0000256" key="1">
    <source>
        <dbReference type="ARBA" id="ARBA00004429"/>
    </source>
</evidence>
<evidence type="ECO:0000256" key="6">
    <source>
        <dbReference type="ARBA" id="ARBA00022741"/>
    </source>
</evidence>
<evidence type="ECO:0000256" key="8">
    <source>
        <dbReference type="ARBA" id="ARBA00022989"/>
    </source>
</evidence>
<keyword evidence="7 15" id="KW-0067">ATP-binding</keyword>
<name>A0A849BJ83_9ACTN</name>
<sequence>MATRGPTGATWPHIAPPSPRPGATWPHIAPLGRAHRRPRGRATTSIPSPRTRPADAPPRPDGGTGTGGGRGARRVDPADRAQLERSPVSLRRVAGLFAAHRWQVAVVVALIVTSSAVALATPFLVRTVIDDALPQQDLRLLGWAVAGMVGVAVVTALLGVGQTWLSTTVGQAVMHELRTGVFAHLQRQSLGFFTRTRGGEVQSRLTNDIGGMQSVVTSTATSLAANVTAVVGTAVAMAVLSWRLSLLSLVVVPPSVWLTRQVALMRRSVTAARQRRLADLQTQVEEGLSVSGATLSRTLGTGEGQSALFRATSEDLVGLEVRSQLAGRWRWATMSVVFAAVPAAVYLAAGLPATSGGMTIGTLVAFTGLQGALFRPLLGLLDVGVQVTSSMALFSRIFEYLDLPVDVDDPERPVELDPATVRGEVRLEGVGLTYPAADGSPGAAPALHGVDLVVPAGGSLALVGATGSGKSTLASLVPRLQDPTEGRVLLDGVDVRDLRLATLSEVVGVVSQETYLLHTSVRENLRRARPGASDAEVEDAARRAQVHDLLAGLPDGYDTLVGARGHRFSGGERQRLAIARTLLRDPRVLVLDEATSALDVRTERAVQAALDEASRGRTTITIAHRLSTVRGADVVAVLDGGRVVEQGPPAQLLAAGGAYARLVAAAEGVEEDAALPA</sequence>
<dbReference type="SUPFAM" id="SSF90123">
    <property type="entry name" value="ABC transporter transmembrane region"/>
    <property type="match status" value="1"/>
</dbReference>
<keyword evidence="5 12" id="KW-0812">Transmembrane</keyword>
<dbReference type="CDD" id="cd18550">
    <property type="entry name" value="ABC_6TM_exporter_like"/>
    <property type="match status" value="1"/>
</dbReference>
<keyword evidence="2" id="KW-0813">Transport</keyword>
<dbReference type="RefSeq" id="WP_171203108.1">
    <property type="nucleotide sequence ID" value="NZ_BAAANP010000002.1"/>
</dbReference>
<dbReference type="Gene3D" id="3.40.50.300">
    <property type="entry name" value="P-loop containing nucleotide triphosphate hydrolases"/>
    <property type="match status" value="1"/>
</dbReference>
<keyword evidence="6" id="KW-0547">Nucleotide-binding</keyword>
<dbReference type="Proteomes" id="UP000555552">
    <property type="component" value="Unassembled WGS sequence"/>
</dbReference>
<evidence type="ECO:0000256" key="3">
    <source>
        <dbReference type="ARBA" id="ARBA00022475"/>
    </source>
</evidence>
<dbReference type="PANTHER" id="PTHR43394">
    <property type="entry name" value="ATP-DEPENDENT PERMEASE MDL1, MITOCHONDRIAL"/>
    <property type="match status" value="1"/>
</dbReference>
<dbReference type="PROSITE" id="PS00211">
    <property type="entry name" value="ABC_TRANSPORTER_1"/>
    <property type="match status" value="1"/>
</dbReference>
<dbReference type="PROSITE" id="PS50929">
    <property type="entry name" value="ABC_TM1F"/>
    <property type="match status" value="1"/>
</dbReference>
<dbReference type="InterPro" id="IPR017871">
    <property type="entry name" value="ABC_transporter-like_CS"/>
</dbReference>
<comment type="subcellular location">
    <subcellularLocation>
        <location evidence="1">Cell inner membrane</location>
        <topology evidence="1">Multi-pass membrane protein</topology>
    </subcellularLocation>
</comment>
<proteinExistence type="inferred from homology"/>
<dbReference type="GO" id="GO:0005886">
    <property type="term" value="C:plasma membrane"/>
    <property type="evidence" value="ECO:0007669"/>
    <property type="project" value="UniProtKB-SubCell"/>
</dbReference>
<feature type="compositionally biased region" description="Basic and acidic residues" evidence="11">
    <location>
        <begin position="73"/>
        <end position="83"/>
    </location>
</feature>
<evidence type="ECO:0000256" key="7">
    <source>
        <dbReference type="ARBA" id="ARBA00022840"/>
    </source>
</evidence>
<dbReference type="InterPro" id="IPR027417">
    <property type="entry name" value="P-loop_NTPase"/>
</dbReference>
<feature type="domain" description="ABC transmembrane type-1" evidence="14">
    <location>
        <begin position="105"/>
        <end position="389"/>
    </location>
</feature>
<dbReference type="SUPFAM" id="SSF52540">
    <property type="entry name" value="P-loop containing nucleoside triphosphate hydrolases"/>
    <property type="match status" value="1"/>
</dbReference>
<evidence type="ECO:0000256" key="4">
    <source>
        <dbReference type="ARBA" id="ARBA00022519"/>
    </source>
</evidence>
<evidence type="ECO:0000256" key="10">
    <source>
        <dbReference type="ARBA" id="ARBA00023455"/>
    </source>
</evidence>
<dbReference type="PANTHER" id="PTHR43394:SF1">
    <property type="entry name" value="ATP-BINDING CASSETTE SUB-FAMILY B MEMBER 10, MITOCHONDRIAL"/>
    <property type="match status" value="1"/>
</dbReference>
<dbReference type="EMBL" id="JABEMA010000120">
    <property type="protein sequence ID" value="NNH23289.1"/>
    <property type="molecule type" value="Genomic_DNA"/>
</dbReference>
<gene>
    <name evidence="15" type="ORF">HLB09_09320</name>
</gene>
<feature type="transmembrane region" description="Helical" evidence="12">
    <location>
        <begin position="140"/>
        <end position="160"/>
    </location>
</feature>
<dbReference type="SMART" id="SM00382">
    <property type="entry name" value="AAA"/>
    <property type="match status" value="1"/>
</dbReference>
<evidence type="ECO:0000256" key="11">
    <source>
        <dbReference type="SAM" id="MobiDB-lite"/>
    </source>
</evidence>
<dbReference type="PROSITE" id="PS50893">
    <property type="entry name" value="ABC_TRANSPORTER_2"/>
    <property type="match status" value="1"/>
</dbReference>
<dbReference type="Pfam" id="PF00664">
    <property type="entry name" value="ABC_membrane"/>
    <property type="match status" value="1"/>
</dbReference>
<organism evidence="15 16">
    <name type="scientific">Pseudokineococcus marinus</name>
    <dbReference type="NCBI Taxonomy" id="351215"/>
    <lineage>
        <taxon>Bacteria</taxon>
        <taxon>Bacillati</taxon>
        <taxon>Actinomycetota</taxon>
        <taxon>Actinomycetes</taxon>
        <taxon>Kineosporiales</taxon>
        <taxon>Kineosporiaceae</taxon>
        <taxon>Pseudokineococcus</taxon>
    </lineage>
</organism>
<evidence type="ECO:0000313" key="16">
    <source>
        <dbReference type="Proteomes" id="UP000555552"/>
    </source>
</evidence>
<keyword evidence="9 12" id="KW-0472">Membrane</keyword>
<evidence type="ECO:0000256" key="2">
    <source>
        <dbReference type="ARBA" id="ARBA00022448"/>
    </source>
</evidence>
<keyword evidence="3" id="KW-1003">Cell membrane</keyword>
<evidence type="ECO:0000256" key="5">
    <source>
        <dbReference type="ARBA" id="ARBA00022692"/>
    </source>
</evidence>
<keyword evidence="4" id="KW-0997">Cell inner membrane</keyword>
<keyword evidence="8 12" id="KW-1133">Transmembrane helix</keyword>
<comment type="caution">
    <text evidence="15">The sequence shown here is derived from an EMBL/GenBank/DDBJ whole genome shotgun (WGS) entry which is preliminary data.</text>
</comment>
<dbReference type="InterPro" id="IPR003439">
    <property type="entry name" value="ABC_transporter-like_ATP-bd"/>
</dbReference>
<evidence type="ECO:0000259" key="14">
    <source>
        <dbReference type="PROSITE" id="PS50929"/>
    </source>
</evidence>
<feature type="domain" description="ABC transporter" evidence="13">
    <location>
        <begin position="425"/>
        <end position="665"/>
    </location>
</feature>
<evidence type="ECO:0000313" key="15">
    <source>
        <dbReference type="EMBL" id="NNH23289.1"/>
    </source>
</evidence>
<keyword evidence="16" id="KW-1185">Reference proteome</keyword>
<dbReference type="GO" id="GO:0005524">
    <property type="term" value="F:ATP binding"/>
    <property type="evidence" value="ECO:0007669"/>
    <property type="project" value="UniProtKB-KW"/>
</dbReference>
<dbReference type="FunFam" id="3.40.50.300:FF:000221">
    <property type="entry name" value="Multidrug ABC transporter ATP-binding protein"/>
    <property type="match status" value="1"/>
</dbReference>
<dbReference type="InterPro" id="IPR036640">
    <property type="entry name" value="ABC1_TM_sf"/>
</dbReference>
<protein>
    <submittedName>
        <fullName evidence="15">ABC transporter ATP-binding protein</fullName>
    </submittedName>
</protein>
<reference evidence="15 16" key="1">
    <citation type="submission" date="2020-05" db="EMBL/GenBank/DDBJ databases">
        <title>MicrobeNet Type strains.</title>
        <authorList>
            <person name="Nicholson A.C."/>
        </authorList>
    </citation>
    <scope>NUCLEOTIDE SEQUENCE [LARGE SCALE GENOMIC DNA]</scope>
    <source>
        <strain evidence="15 16">JCM 14547</strain>
    </source>
</reference>
<feature type="transmembrane region" description="Helical" evidence="12">
    <location>
        <begin position="331"/>
        <end position="349"/>
    </location>
</feature>